<name>A0AAV7SDZ8_PLEWA</name>
<feature type="region of interest" description="Disordered" evidence="1">
    <location>
        <begin position="21"/>
        <end position="73"/>
    </location>
</feature>
<protein>
    <submittedName>
        <fullName evidence="2">Uncharacterized protein</fullName>
    </submittedName>
</protein>
<dbReference type="Proteomes" id="UP001066276">
    <property type="component" value="Chromosome 4_2"/>
</dbReference>
<reference evidence="2" key="1">
    <citation type="journal article" date="2022" name="bioRxiv">
        <title>Sequencing and chromosome-scale assembly of the giantPleurodeles waltlgenome.</title>
        <authorList>
            <person name="Brown T."/>
            <person name="Elewa A."/>
            <person name="Iarovenko S."/>
            <person name="Subramanian E."/>
            <person name="Araus A.J."/>
            <person name="Petzold A."/>
            <person name="Susuki M."/>
            <person name="Suzuki K.-i.T."/>
            <person name="Hayashi T."/>
            <person name="Toyoda A."/>
            <person name="Oliveira C."/>
            <person name="Osipova E."/>
            <person name="Leigh N.D."/>
            <person name="Simon A."/>
            <person name="Yun M.H."/>
        </authorList>
    </citation>
    <scope>NUCLEOTIDE SEQUENCE</scope>
    <source>
        <strain evidence="2">20211129_DDA</strain>
        <tissue evidence="2">Liver</tissue>
    </source>
</reference>
<evidence type="ECO:0000313" key="2">
    <source>
        <dbReference type="EMBL" id="KAJ1161630.1"/>
    </source>
</evidence>
<sequence length="112" mass="12042">MCGPRWPAAGEAERWRLCENGAGEDPRLRPERVLDLRPPAAVEQNGGDRDLLTQGAGPTHAGRRGHFGSGVLGGARQELAGGAAAYLKEQSPHRYQLKRGPQRKQPEDGGPN</sequence>
<feature type="region of interest" description="Disordered" evidence="1">
    <location>
        <begin position="88"/>
        <end position="112"/>
    </location>
</feature>
<proteinExistence type="predicted"/>
<gene>
    <name evidence="2" type="ORF">NDU88_002114</name>
</gene>
<evidence type="ECO:0000313" key="3">
    <source>
        <dbReference type="Proteomes" id="UP001066276"/>
    </source>
</evidence>
<dbReference type="AlphaFoldDB" id="A0AAV7SDZ8"/>
<dbReference type="EMBL" id="JANPWB010000008">
    <property type="protein sequence ID" value="KAJ1161630.1"/>
    <property type="molecule type" value="Genomic_DNA"/>
</dbReference>
<comment type="caution">
    <text evidence="2">The sequence shown here is derived from an EMBL/GenBank/DDBJ whole genome shotgun (WGS) entry which is preliminary data.</text>
</comment>
<keyword evidence="3" id="KW-1185">Reference proteome</keyword>
<accession>A0AAV7SDZ8</accession>
<evidence type="ECO:0000256" key="1">
    <source>
        <dbReference type="SAM" id="MobiDB-lite"/>
    </source>
</evidence>
<feature type="compositionally biased region" description="Basic and acidic residues" evidence="1">
    <location>
        <begin position="24"/>
        <end position="35"/>
    </location>
</feature>
<organism evidence="2 3">
    <name type="scientific">Pleurodeles waltl</name>
    <name type="common">Iberian ribbed newt</name>
    <dbReference type="NCBI Taxonomy" id="8319"/>
    <lineage>
        <taxon>Eukaryota</taxon>
        <taxon>Metazoa</taxon>
        <taxon>Chordata</taxon>
        <taxon>Craniata</taxon>
        <taxon>Vertebrata</taxon>
        <taxon>Euteleostomi</taxon>
        <taxon>Amphibia</taxon>
        <taxon>Batrachia</taxon>
        <taxon>Caudata</taxon>
        <taxon>Salamandroidea</taxon>
        <taxon>Salamandridae</taxon>
        <taxon>Pleurodelinae</taxon>
        <taxon>Pleurodeles</taxon>
    </lineage>
</organism>